<dbReference type="AlphaFoldDB" id="A0A7G9WAF5"/>
<gene>
    <name evidence="10" type="primary">accB</name>
    <name evidence="10" type="ORF">HYG86_13215</name>
</gene>
<evidence type="ECO:0000313" key="10">
    <source>
        <dbReference type="EMBL" id="QNO15667.1"/>
    </source>
</evidence>
<dbReference type="EMBL" id="CP058559">
    <property type="protein sequence ID" value="QNO15667.1"/>
    <property type="molecule type" value="Genomic_DNA"/>
</dbReference>
<organism evidence="10 11">
    <name type="scientific">Alkalicella caledoniensis</name>
    <dbReference type="NCBI Taxonomy" id="2731377"/>
    <lineage>
        <taxon>Bacteria</taxon>
        <taxon>Bacillati</taxon>
        <taxon>Bacillota</taxon>
        <taxon>Clostridia</taxon>
        <taxon>Eubacteriales</taxon>
        <taxon>Proteinivoracaceae</taxon>
        <taxon>Alkalicella</taxon>
    </lineage>
</organism>
<dbReference type="InterPro" id="IPR050709">
    <property type="entry name" value="Biotin_Carboxyl_Carrier/Decarb"/>
</dbReference>
<dbReference type="FunFam" id="2.40.50.100:FF:000003">
    <property type="entry name" value="Acetyl-CoA carboxylase biotin carboxyl carrier protein"/>
    <property type="match status" value="1"/>
</dbReference>
<keyword evidence="4 8" id="KW-0276">Fatty acid metabolism</keyword>
<reference evidence="10 11" key="1">
    <citation type="submission" date="2020-07" db="EMBL/GenBank/DDBJ databases">
        <title>Alkalicella. sp. LB2 genome.</title>
        <authorList>
            <person name="Postec A."/>
            <person name="Quemeneur M."/>
        </authorList>
    </citation>
    <scope>NUCLEOTIDE SEQUENCE [LARGE SCALE GENOMIC DNA]</scope>
    <source>
        <strain evidence="10 11">LB2</strain>
    </source>
</reference>
<dbReference type="PANTHER" id="PTHR45266">
    <property type="entry name" value="OXALOACETATE DECARBOXYLASE ALPHA CHAIN"/>
    <property type="match status" value="1"/>
</dbReference>
<keyword evidence="3 8" id="KW-0444">Lipid biosynthesis</keyword>
<accession>A0A7G9WAF5</accession>
<comment type="function">
    <text evidence="8">This protein is a component of the acetyl coenzyme A carboxylase complex; first, biotin carboxylase catalyzes the carboxylation of the carrier protein and then the transcarboxylase transfers the carboxyl group to form malonyl-CoA.</text>
</comment>
<dbReference type="UniPathway" id="UPA00094"/>
<name>A0A7G9WAF5_ALKCA</name>
<dbReference type="NCBIfam" id="TIGR00531">
    <property type="entry name" value="BCCP"/>
    <property type="match status" value="1"/>
</dbReference>
<dbReference type="InterPro" id="IPR001882">
    <property type="entry name" value="Biotin_BS"/>
</dbReference>
<dbReference type="Pfam" id="PF00364">
    <property type="entry name" value="Biotin_lipoyl"/>
    <property type="match status" value="1"/>
</dbReference>
<dbReference type="GO" id="GO:0003989">
    <property type="term" value="F:acetyl-CoA carboxylase activity"/>
    <property type="evidence" value="ECO:0007669"/>
    <property type="project" value="InterPro"/>
</dbReference>
<keyword evidence="11" id="KW-1185">Reference proteome</keyword>
<sequence>MKSEEILKIIEALGKTDLTEFSLEQKDFVLKMGKGTTQVIREAEIVRQAPTTIESVASQPVPAEPQKVEILAKAEESQDNLIKVTSPMVGTYYQSPSPEAPAFVKVGDSIEKGDVLCIIEAMKLMNEIEASEKGKIVKVLVENGELVEYGQTLFLIEPF</sequence>
<evidence type="ECO:0000256" key="3">
    <source>
        <dbReference type="ARBA" id="ARBA00022516"/>
    </source>
</evidence>
<evidence type="ECO:0000256" key="4">
    <source>
        <dbReference type="ARBA" id="ARBA00022832"/>
    </source>
</evidence>
<dbReference type="CDD" id="cd06850">
    <property type="entry name" value="biotinyl_domain"/>
    <property type="match status" value="1"/>
</dbReference>
<dbReference type="KEGG" id="acae:HYG86_13215"/>
<dbReference type="InterPro" id="IPR001249">
    <property type="entry name" value="AcCoA_biotinCC"/>
</dbReference>
<evidence type="ECO:0000256" key="5">
    <source>
        <dbReference type="ARBA" id="ARBA00023098"/>
    </source>
</evidence>
<dbReference type="InterPro" id="IPR011053">
    <property type="entry name" value="Single_hybrid_motif"/>
</dbReference>
<protein>
    <recommendedName>
        <fullName evidence="2 8">Biotin carboxyl carrier protein of acetyl-CoA carboxylase</fullName>
    </recommendedName>
</protein>
<keyword evidence="5 8" id="KW-0443">Lipid metabolism</keyword>
<dbReference type="GO" id="GO:0009317">
    <property type="term" value="C:acetyl-CoA carboxylase complex"/>
    <property type="evidence" value="ECO:0007669"/>
    <property type="project" value="InterPro"/>
</dbReference>
<proteinExistence type="predicted"/>
<evidence type="ECO:0000259" key="9">
    <source>
        <dbReference type="PROSITE" id="PS50968"/>
    </source>
</evidence>
<dbReference type="PANTHER" id="PTHR45266:SF3">
    <property type="entry name" value="OXALOACETATE DECARBOXYLASE ALPHA CHAIN"/>
    <property type="match status" value="1"/>
</dbReference>
<dbReference type="GO" id="GO:0006633">
    <property type="term" value="P:fatty acid biosynthetic process"/>
    <property type="evidence" value="ECO:0007669"/>
    <property type="project" value="UniProtKB-UniPathway"/>
</dbReference>
<dbReference type="PROSITE" id="PS00188">
    <property type="entry name" value="BIOTIN"/>
    <property type="match status" value="1"/>
</dbReference>
<dbReference type="Proteomes" id="UP000516160">
    <property type="component" value="Chromosome"/>
</dbReference>
<keyword evidence="6 8" id="KW-0275">Fatty acid biosynthesis</keyword>
<dbReference type="PRINTS" id="PR01071">
    <property type="entry name" value="ACOABIOTINCC"/>
</dbReference>
<feature type="domain" description="Lipoyl-binding" evidence="9">
    <location>
        <begin position="81"/>
        <end position="157"/>
    </location>
</feature>
<dbReference type="InterPro" id="IPR000089">
    <property type="entry name" value="Biotin_lipoyl"/>
</dbReference>
<evidence type="ECO:0000256" key="2">
    <source>
        <dbReference type="ARBA" id="ARBA00017562"/>
    </source>
</evidence>
<dbReference type="Gene3D" id="2.40.50.100">
    <property type="match status" value="1"/>
</dbReference>
<evidence type="ECO:0000256" key="6">
    <source>
        <dbReference type="ARBA" id="ARBA00023160"/>
    </source>
</evidence>
<keyword evidence="7 8" id="KW-0092">Biotin</keyword>
<comment type="pathway">
    <text evidence="1 8">Lipid metabolism; fatty acid biosynthesis.</text>
</comment>
<evidence type="ECO:0000256" key="7">
    <source>
        <dbReference type="ARBA" id="ARBA00023267"/>
    </source>
</evidence>
<dbReference type="SUPFAM" id="SSF51230">
    <property type="entry name" value="Single hybrid motif"/>
    <property type="match status" value="1"/>
</dbReference>
<dbReference type="RefSeq" id="WP_213166075.1">
    <property type="nucleotide sequence ID" value="NZ_CP058559.1"/>
</dbReference>
<evidence type="ECO:0000256" key="1">
    <source>
        <dbReference type="ARBA" id="ARBA00005194"/>
    </source>
</evidence>
<evidence type="ECO:0000313" key="11">
    <source>
        <dbReference type="Proteomes" id="UP000516160"/>
    </source>
</evidence>
<dbReference type="PROSITE" id="PS50968">
    <property type="entry name" value="BIOTINYL_LIPOYL"/>
    <property type="match status" value="1"/>
</dbReference>
<evidence type="ECO:0000256" key="8">
    <source>
        <dbReference type="RuleBase" id="RU364072"/>
    </source>
</evidence>